<name>A0A0F8CL22_9EURY</name>
<dbReference type="EMBL" id="JNFH02000034">
    <property type="protein sequence ID" value="KKF39602.1"/>
    <property type="molecule type" value="Genomic_DNA"/>
</dbReference>
<evidence type="ECO:0000313" key="3">
    <source>
        <dbReference type="Proteomes" id="UP000053331"/>
    </source>
</evidence>
<evidence type="ECO:0000313" key="2">
    <source>
        <dbReference type="EMBL" id="KKF39602.1"/>
    </source>
</evidence>
<dbReference type="InterPro" id="IPR036390">
    <property type="entry name" value="WH_DNA-bd_sf"/>
</dbReference>
<dbReference type="InterPro" id="IPR022687">
    <property type="entry name" value="HTH_DTXR"/>
</dbReference>
<dbReference type="InterPro" id="IPR022689">
    <property type="entry name" value="Iron_dep_repressor"/>
</dbReference>
<dbReference type="PANTHER" id="PTHR33238:SF7">
    <property type="entry name" value="IRON-DEPENDENT TRANSCRIPTIONAL REGULATOR"/>
    <property type="match status" value="1"/>
</dbReference>
<dbReference type="SMART" id="SM00529">
    <property type="entry name" value="HTH_DTXR"/>
    <property type="match status" value="1"/>
</dbReference>
<dbReference type="GO" id="GO:0046914">
    <property type="term" value="F:transition metal ion binding"/>
    <property type="evidence" value="ECO:0007669"/>
    <property type="project" value="InterPro"/>
</dbReference>
<accession>A0A0F8CL22</accession>
<dbReference type="PANTHER" id="PTHR33238">
    <property type="entry name" value="IRON (METAL) DEPENDENT REPRESSOR, DTXR FAMILY"/>
    <property type="match status" value="1"/>
</dbReference>
<feature type="domain" description="HTH dtxR-type" evidence="1">
    <location>
        <begin position="15"/>
        <end position="70"/>
    </location>
</feature>
<dbReference type="GO" id="GO:0003700">
    <property type="term" value="F:DNA-binding transcription factor activity"/>
    <property type="evidence" value="ECO:0007669"/>
    <property type="project" value="InterPro"/>
</dbReference>
<dbReference type="GO" id="GO:0003677">
    <property type="term" value="F:DNA binding"/>
    <property type="evidence" value="ECO:0007669"/>
    <property type="project" value="InterPro"/>
</dbReference>
<organism evidence="2 3">
    <name type="scientific">Halorubrum saccharovorum</name>
    <dbReference type="NCBI Taxonomy" id="2248"/>
    <lineage>
        <taxon>Archaea</taxon>
        <taxon>Methanobacteriati</taxon>
        <taxon>Methanobacteriota</taxon>
        <taxon>Stenosarchaea group</taxon>
        <taxon>Halobacteria</taxon>
        <taxon>Halobacteriales</taxon>
        <taxon>Haloferacaceae</taxon>
        <taxon>Halorubrum</taxon>
    </lineage>
</organism>
<dbReference type="PROSITE" id="PS50944">
    <property type="entry name" value="HTH_DTXR"/>
    <property type="match status" value="1"/>
</dbReference>
<dbReference type="SMART" id="SM00347">
    <property type="entry name" value="HTH_MARR"/>
    <property type="match status" value="1"/>
</dbReference>
<dbReference type="OrthoDB" id="266552at2157"/>
<reference evidence="2 3" key="1">
    <citation type="journal article" date="2015" name="Genome Announc.">
        <title>Draft genome sequence of a Halorubrum H3 strain isolated from the burlinskoye salt lake (Altai Krai, Russia).</title>
        <authorList>
            <person name="Rozanov A.S."/>
            <person name="Bryanskaya A.V."/>
            <person name="Malup T.K."/>
            <person name="Kotenko A.V."/>
            <person name="Peltek S.E."/>
        </authorList>
    </citation>
    <scope>NUCLEOTIDE SEQUENCE [LARGE SCALE GENOMIC DNA]</scope>
    <source>
        <strain evidence="2 3">H3</strain>
    </source>
</reference>
<protein>
    <submittedName>
        <fullName evidence="2">Iron-dependent repressor</fullName>
    </submittedName>
</protein>
<proteinExistence type="predicted"/>
<comment type="caution">
    <text evidence="2">The sequence shown here is derived from an EMBL/GenBank/DDBJ whole genome shotgun (WGS) entry which is preliminary data.</text>
</comment>
<dbReference type="Pfam" id="PF01325">
    <property type="entry name" value="Fe_dep_repress"/>
    <property type="match status" value="1"/>
</dbReference>
<dbReference type="AlphaFoldDB" id="A0A0F8CL22"/>
<dbReference type="InterPro" id="IPR036388">
    <property type="entry name" value="WH-like_DNA-bd_sf"/>
</dbReference>
<dbReference type="RefSeq" id="WP_050025058.1">
    <property type="nucleotide sequence ID" value="NZ_JNFH02000034.1"/>
</dbReference>
<dbReference type="InterPro" id="IPR000835">
    <property type="entry name" value="HTH_MarR-typ"/>
</dbReference>
<keyword evidence="3" id="KW-1185">Reference proteome</keyword>
<dbReference type="SUPFAM" id="SSF46785">
    <property type="entry name" value="Winged helix' DNA-binding domain"/>
    <property type="match status" value="1"/>
</dbReference>
<dbReference type="InterPro" id="IPR050536">
    <property type="entry name" value="DtxR_MntR_Metal-Reg"/>
</dbReference>
<sequence>MAHVGEPRPTRTARYLLALYIAEHRASPPVSPGRIAEMLDRSPAATTEMLQRLAADGLVAREPYEGATLTDAGRERAADLHETYVALSWFFRDVLDLDAYEREAMEMAGLVSPAVAERLTHLLFEDAEIDTEAHLDDLGASPTRAE</sequence>
<dbReference type="Proteomes" id="UP000053331">
    <property type="component" value="Unassembled WGS sequence"/>
</dbReference>
<dbReference type="Gene3D" id="1.10.10.10">
    <property type="entry name" value="Winged helix-like DNA-binding domain superfamily/Winged helix DNA-binding domain"/>
    <property type="match status" value="1"/>
</dbReference>
<gene>
    <name evidence="2" type="ORF">FK85_27375</name>
</gene>
<evidence type="ECO:0000259" key="1">
    <source>
        <dbReference type="PROSITE" id="PS50944"/>
    </source>
</evidence>